<dbReference type="OrthoDB" id="6725296at2759"/>
<dbReference type="EMBL" id="OV651819">
    <property type="protein sequence ID" value="CAH1113683.1"/>
    <property type="molecule type" value="Genomic_DNA"/>
</dbReference>
<dbReference type="Proteomes" id="UP001153636">
    <property type="component" value="Chromosome 7"/>
</dbReference>
<evidence type="ECO:0000313" key="1">
    <source>
        <dbReference type="EMBL" id="CAH1113683.1"/>
    </source>
</evidence>
<accession>A0A9P0D2S3</accession>
<dbReference type="AlphaFoldDB" id="A0A9P0D2S3"/>
<protein>
    <submittedName>
        <fullName evidence="1">Uncharacterized protein</fullName>
    </submittedName>
</protein>
<gene>
    <name evidence="1" type="ORF">PSYICH_LOCUS13659</name>
</gene>
<proteinExistence type="predicted"/>
<reference evidence="1" key="1">
    <citation type="submission" date="2022-01" db="EMBL/GenBank/DDBJ databases">
        <authorList>
            <person name="King R."/>
        </authorList>
    </citation>
    <scope>NUCLEOTIDE SEQUENCE</scope>
</reference>
<organism evidence="1 2">
    <name type="scientific">Psylliodes chrysocephalus</name>
    <dbReference type="NCBI Taxonomy" id="3402493"/>
    <lineage>
        <taxon>Eukaryota</taxon>
        <taxon>Metazoa</taxon>
        <taxon>Ecdysozoa</taxon>
        <taxon>Arthropoda</taxon>
        <taxon>Hexapoda</taxon>
        <taxon>Insecta</taxon>
        <taxon>Pterygota</taxon>
        <taxon>Neoptera</taxon>
        <taxon>Endopterygota</taxon>
        <taxon>Coleoptera</taxon>
        <taxon>Polyphaga</taxon>
        <taxon>Cucujiformia</taxon>
        <taxon>Chrysomeloidea</taxon>
        <taxon>Chrysomelidae</taxon>
        <taxon>Galerucinae</taxon>
        <taxon>Alticini</taxon>
        <taxon>Psylliodes</taxon>
    </lineage>
</organism>
<sequence>MHEIEEQFTNNTVCSVAISIRRTLNDPIFNLLLTFFHHVMPHVDILFNQLQQRKIEPILVKDVIDNFESSITQVRNNIDSIITEASDIISEQPPENKRKRPGNSRFNHRISAVEVCDVILNCAKDRFDFKEHLIVSSLFFFECFGEYCGKLPENKLTSACWFYPTIDKELLRTELSVIYSRNGCRTLNGALPLLKFLISNNLEDTLKETRK</sequence>
<keyword evidence="2" id="KW-1185">Reference proteome</keyword>
<evidence type="ECO:0000313" key="2">
    <source>
        <dbReference type="Proteomes" id="UP001153636"/>
    </source>
</evidence>
<name>A0A9P0D2S3_9CUCU</name>